<dbReference type="STRING" id="41427.A0A182IYP6"/>
<dbReference type="Pfam" id="PF11707">
    <property type="entry name" value="Npa1"/>
    <property type="match status" value="1"/>
</dbReference>
<evidence type="ECO:0000313" key="4">
    <source>
        <dbReference type="EnsemblMetazoa" id="AATE008040-PA.1"/>
    </source>
</evidence>
<dbReference type="VEuPathDB" id="VectorBase:AATE008040"/>
<name>A0A182IYP6_ANOAO</name>
<accession>A0A182IYP6</accession>
<feature type="compositionally biased region" description="Basic and acidic residues" evidence="1">
    <location>
        <begin position="136"/>
        <end position="148"/>
    </location>
</feature>
<feature type="domain" description="URB1 N-terminal" evidence="2">
    <location>
        <begin position="231"/>
        <end position="511"/>
    </location>
</feature>
<feature type="domain" description="URB1 C-terminal" evidence="3">
    <location>
        <begin position="1758"/>
        <end position="1962"/>
    </location>
</feature>
<sequence length="2180" mass="246982">MVTEARKRRQHAALSGNSVDATTLNKTDVVKASECVKDGSQPGKHGSKQGSKVKQGKSKSPSVKGKKGKIADSKTAQQGDETEQNGFHVEEQETMLADGRLARYQKRYRHFPSDCVPGKEWTTIAIGSANKLAKSAQREHPADGEKQELNGVAKRRRKEFDSSTIYANNVESFCEKLVEGAVGMDAIRHFIQKTGRNADHVDEYLRAGGTLQPLVGMLASACEKETLTDIADMLHIIHYVLIKALVFDETQKMDAIDCAEYLMTDCQPVIVRLLREKDDPAQAFKASAFRILKAIMLVDSQAYGRNVLKLMDVCMPELEMHKCRETIVKQDGVVQVSLRTVFIEFNLTFLIDTSPEVVRLWLTRPHLINPLIQNLVYDNVENVILLMRSLRQYVLDCANIDKYIYRTVFTTDLLKALVNTYEWVGPERAVPTEEKQKSVLNATEEVVLPLLTSKRFFLVPKAIDLDRASPRHKHILLALKNSQLHAHQRRLVLRLFETCPEVLPAVLENYGGLLKTKLADNRELLISILKLLKPEDVVAGLDTGVVTAKALSNFVVKSTLPRTVLEYVGVAMGKRENIAFCLEILAIMISRCEQYLQLIERARTVDQFGMKKLKFDAINQILGLFPSVDRIMTALEQHRNDRSVKKTNVAMEYAMDILLVCIRSFRAYIDSSAFITNFKNILKPGYRTQAHEMYFLNYELKAIKVVIALEPQSVSFNSPQFLSVLTLMAKIYLNADPAMREEATELLLALFRNTTLFGNRTTEIEFWFQALFDLPQRSSVPELVVYLGKSAREAAQNISKQSTTSADHSLIDEAFEKVGERNDDLEELFARIEQEDVEGDEGQTAVTADIPLEFPVTDNFFLYMFARDRKHPEKFARYFDGVMLRYLHYLPHPEIVEKALPTGSTSVTSEYVRGWMSGKESVLDQDGGWGVLGALSKALVEKKPKMTLFPTNLELKEQKKNFRPKLVHMLHITLFHLSRLIVAKTLTQQHLDVIAHYTDVLLTAMLKEGSGFTDTDFGEVLAGLFLQRPALFEHFTITTKQENVDESTGAIRRLVTGFVYELMQKLSHLPNFDRYTTLYSNKIVSELINSSTKELVAPGSTTFDSGLVEKLRAIFNLNERHCVTLLRHYAKLPVEAFFGSQEATGNVRTFHYSQLCFALERLSSGGSGEVGSNREHLTEKIVRGLVRIYMECGRRLGNDPLGLDDFERALLAYFSTFTHSIAHVEPELMGVFFENRQRIGKPLVVLATFLLARDARFNAPFQALVGPHSAKKELVYPLLNVAFQRSIFSADSDEGKRLLMKLYGEFKGGIQKMLEKPHKAAVIYRENTIANESLVRLCMPRNECVDFARKKLRIEAVEVFQLRVLMEIYGNALETVRDDHKQQAVVYGNGFAVLLQCFEVLVRSSSSAVHFLKRAEAVPYLNELVLALFGWSQRAKHSKTLREMSFEGVTSSANWNTFCKTCLKFGIDMPQYEDNARRYDDRLHVLPKIMAVLVDLFYANDNREQTDIERYYDWALSHSLFLRVLLTQFHFKPKTSLVHLLYVLARKNPTVANRKHIPLFLGAYGATLSDCNRYILALLQVYERAGLQTHQFRPFLWGETAIKHFSLQADANEAAAPDESSQCRRTSFFANPAEVFSLLTKDKVNATILQFPVWRRLDACAQLPLVDFDDIGAQAGADGEARHFSYQPTGAVEEFVEKQHRRRKHEKAPPAELLEMRATKPEQCTAMYDPAFLVPMLGYLFAPEQEDMLNLAGRASVIGLPFVCLASNDEQMRLAAGCVITRIRGHLEQTTKFIDARFWLHLFSAVQNGLSAMTGQAAKRGQKVAVQLPKAPFLSTIFITQTIAVLPDVLNDLHGPMTRYIMQKEVVDFRAIPNFMSLFHSADVKHGVHRLFVLNTIYRGIQTHEDFELLRASPIIRAMMHFYASPLSNRELNITILNMLNAITKIPKSCVALMNTVGFLAWLSQRIDAIESFHFDTIQAFLGILSNCWYSMHAMAIANAAANSSRGQHQPQHGRVPVTFHRSVLVVTLKFLPLLSTRSSSKTLIRFLNLLEKTTSARFSNERLLALVSEPALEQMLEYFEKLFGAHLWCVQYVRQCGTHSCDDDVTTGRKLRDSSVDPMTLSIVLSLRRFVIRWHNFQKGVASAWDAEDTAEDELLEVQTELEINTQHENAAMEVDQNE</sequence>
<dbReference type="GO" id="GO:0005730">
    <property type="term" value="C:nucleolus"/>
    <property type="evidence" value="ECO:0007669"/>
    <property type="project" value="TreeGrafter"/>
</dbReference>
<protein>
    <recommendedName>
        <fullName evidence="5">Nucleolar pre-ribosomal-associated protein 1 N-terminal domain-containing protein</fullName>
    </recommendedName>
</protein>
<feature type="compositionally biased region" description="Low complexity" evidence="1">
    <location>
        <begin position="48"/>
        <end position="63"/>
    </location>
</feature>
<dbReference type="EnsemblMetazoa" id="AATE008040-RA">
    <property type="protein sequence ID" value="AATE008040-PA.1"/>
    <property type="gene ID" value="AATE008040"/>
</dbReference>
<evidence type="ECO:0000256" key="1">
    <source>
        <dbReference type="SAM" id="MobiDB-lite"/>
    </source>
</evidence>
<feature type="region of interest" description="Disordered" evidence="1">
    <location>
        <begin position="1"/>
        <end position="94"/>
    </location>
</feature>
<dbReference type="PANTHER" id="PTHR13500:SF0">
    <property type="entry name" value="NUCLEOLAR PRE-RIBOSOMAL-ASSOCIATED PROTEIN 1"/>
    <property type="match status" value="1"/>
</dbReference>
<feature type="region of interest" description="Disordered" evidence="1">
    <location>
        <begin position="135"/>
        <end position="154"/>
    </location>
</feature>
<dbReference type="Pfam" id="PF16201">
    <property type="entry name" value="NopRA1"/>
    <property type="match status" value="1"/>
</dbReference>
<feature type="compositionally biased region" description="Basic residues" evidence="1">
    <location>
        <begin position="1"/>
        <end position="11"/>
    </location>
</feature>
<dbReference type="InterPro" id="IPR021714">
    <property type="entry name" value="URB1_N"/>
</dbReference>
<feature type="compositionally biased region" description="Polar residues" evidence="1">
    <location>
        <begin position="15"/>
        <end position="26"/>
    </location>
</feature>
<dbReference type="GO" id="GO:0000463">
    <property type="term" value="P:maturation of LSU-rRNA from tricistronic rRNA transcript (SSU-rRNA, 5.8S rRNA, LSU-rRNA)"/>
    <property type="evidence" value="ECO:0007669"/>
    <property type="project" value="TreeGrafter"/>
</dbReference>
<evidence type="ECO:0000259" key="2">
    <source>
        <dbReference type="Pfam" id="PF11707"/>
    </source>
</evidence>
<dbReference type="InterPro" id="IPR039844">
    <property type="entry name" value="URB1"/>
</dbReference>
<feature type="compositionally biased region" description="Basic and acidic residues" evidence="1">
    <location>
        <begin position="28"/>
        <end position="37"/>
    </location>
</feature>
<evidence type="ECO:0000259" key="3">
    <source>
        <dbReference type="Pfam" id="PF16201"/>
    </source>
</evidence>
<dbReference type="PANTHER" id="PTHR13500">
    <property type="entry name" value="NUCLEOLAR PRERIBOSOMAL-ASSOCIATED PROTEIN 1"/>
    <property type="match status" value="1"/>
</dbReference>
<reference evidence="4" key="1">
    <citation type="submission" date="2022-08" db="UniProtKB">
        <authorList>
            <consortium name="EnsemblMetazoa"/>
        </authorList>
    </citation>
    <scope>IDENTIFICATION</scope>
    <source>
        <strain evidence="4">EBRO</strain>
    </source>
</reference>
<dbReference type="GO" id="GO:0000466">
    <property type="term" value="P:maturation of 5.8S rRNA from tricistronic rRNA transcript (SSU-rRNA, 5.8S rRNA, LSU-rRNA)"/>
    <property type="evidence" value="ECO:0007669"/>
    <property type="project" value="TreeGrafter"/>
</dbReference>
<proteinExistence type="predicted"/>
<evidence type="ECO:0008006" key="5">
    <source>
        <dbReference type="Google" id="ProtNLM"/>
    </source>
</evidence>
<organism evidence="4">
    <name type="scientific">Anopheles atroparvus</name>
    <name type="common">European mosquito</name>
    <dbReference type="NCBI Taxonomy" id="41427"/>
    <lineage>
        <taxon>Eukaryota</taxon>
        <taxon>Metazoa</taxon>
        <taxon>Ecdysozoa</taxon>
        <taxon>Arthropoda</taxon>
        <taxon>Hexapoda</taxon>
        <taxon>Insecta</taxon>
        <taxon>Pterygota</taxon>
        <taxon>Neoptera</taxon>
        <taxon>Endopterygota</taxon>
        <taxon>Diptera</taxon>
        <taxon>Nematocera</taxon>
        <taxon>Culicoidea</taxon>
        <taxon>Culicidae</taxon>
        <taxon>Anophelinae</taxon>
        <taxon>Anopheles</taxon>
    </lineage>
</organism>
<dbReference type="InterPro" id="IPR032436">
    <property type="entry name" value="URB1_C"/>
</dbReference>